<reference evidence="1" key="1">
    <citation type="journal article" date="2015" name="Nature">
        <title>Complex archaea that bridge the gap between prokaryotes and eukaryotes.</title>
        <authorList>
            <person name="Spang A."/>
            <person name="Saw J.H."/>
            <person name="Jorgensen S.L."/>
            <person name="Zaremba-Niedzwiedzka K."/>
            <person name="Martijn J."/>
            <person name="Lind A.E."/>
            <person name="van Eijk R."/>
            <person name="Schleper C."/>
            <person name="Guy L."/>
            <person name="Ettema T.J."/>
        </authorList>
    </citation>
    <scope>NUCLEOTIDE SEQUENCE</scope>
</reference>
<name>A0A0F9FED8_9ZZZZ</name>
<protein>
    <submittedName>
        <fullName evidence="1">Uncharacterized protein</fullName>
    </submittedName>
</protein>
<comment type="caution">
    <text evidence="1">The sequence shown here is derived from an EMBL/GenBank/DDBJ whole genome shotgun (WGS) entry which is preliminary data.</text>
</comment>
<organism evidence="1">
    <name type="scientific">marine sediment metagenome</name>
    <dbReference type="NCBI Taxonomy" id="412755"/>
    <lineage>
        <taxon>unclassified sequences</taxon>
        <taxon>metagenomes</taxon>
        <taxon>ecological metagenomes</taxon>
    </lineage>
</organism>
<dbReference type="EMBL" id="LAZR01021648">
    <property type="protein sequence ID" value="KKL84633.1"/>
    <property type="molecule type" value="Genomic_DNA"/>
</dbReference>
<dbReference type="AlphaFoldDB" id="A0A0F9FED8"/>
<sequence>MEKEDQERHARLAIRECIDLVDDDPRGANGPAVAEKSEWCLATDPRFGQSDEIDDLHEHIKGVQVVMLKDKDGQRCAEYARRDGPWWVRLFKREDDIIPRMVMRAIEEGQIEPLEGN</sequence>
<proteinExistence type="predicted"/>
<evidence type="ECO:0000313" key="1">
    <source>
        <dbReference type="EMBL" id="KKL84633.1"/>
    </source>
</evidence>
<accession>A0A0F9FED8</accession>
<gene>
    <name evidence="1" type="ORF">LCGC14_1962790</name>
</gene>